<feature type="region of interest" description="Disordered" evidence="1">
    <location>
        <begin position="508"/>
        <end position="530"/>
    </location>
</feature>
<gene>
    <name evidence="2" type="ORF">PKNOH_S08481400</name>
</gene>
<evidence type="ECO:0000313" key="2">
    <source>
        <dbReference type="EMBL" id="OTN66591.1"/>
    </source>
</evidence>
<protein>
    <submittedName>
        <fullName evidence="2">KIR protein</fullName>
    </submittedName>
</protein>
<dbReference type="InterPro" id="IPR008780">
    <property type="entry name" value="Plasmodium_Vir"/>
</dbReference>
<feature type="region of interest" description="Disordered" evidence="1">
    <location>
        <begin position="593"/>
        <end position="664"/>
    </location>
</feature>
<dbReference type="EMBL" id="NETL01000022">
    <property type="protein sequence ID" value="OTN66591.1"/>
    <property type="molecule type" value="Genomic_DNA"/>
</dbReference>
<comment type="caution">
    <text evidence="2">The sequence shown here is derived from an EMBL/GenBank/DDBJ whole genome shotgun (WGS) entry which is preliminary data.</text>
</comment>
<dbReference type="OrthoDB" id="389521at2759"/>
<feature type="compositionally biased region" description="Gly residues" evidence="1">
    <location>
        <begin position="602"/>
        <end position="616"/>
    </location>
</feature>
<reference evidence="2 3" key="1">
    <citation type="submission" date="2017-05" db="EMBL/GenBank/DDBJ databases">
        <title>PacBio assembly of a Plasmodium knowlesi genome sequence with Hi-C correction and manual annotation of the SICAvar gene family.</title>
        <authorList>
            <person name="Lapp S.A."/>
            <person name="Geraldo J.A."/>
            <person name="Chien J.-T."/>
            <person name="Ay F."/>
            <person name="Pakala S.B."/>
            <person name="Batugedara G."/>
            <person name="Humphrey J.C."/>
            <person name="Debarry J.D."/>
            <person name="Le Roch K.G."/>
            <person name="Galinski M.R."/>
            <person name="Kissinger J.C."/>
        </authorList>
    </citation>
    <scope>NUCLEOTIDE SEQUENCE [LARGE SCALE GENOMIC DNA]</scope>
    <source>
        <strain evidence="3">Malayan Strain Pk1 (A+)</strain>
    </source>
</reference>
<feature type="compositionally biased region" description="Low complexity" evidence="1">
    <location>
        <begin position="646"/>
        <end position="664"/>
    </location>
</feature>
<dbReference type="VEuPathDB" id="PlasmoDB:PKNH_1309900"/>
<evidence type="ECO:0000256" key="1">
    <source>
        <dbReference type="SAM" id="MobiDB-lite"/>
    </source>
</evidence>
<accession>A0A1Y3DP36</accession>
<dbReference type="AlphaFoldDB" id="A0A1Y3DP36"/>
<feature type="compositionally biased region" description="Low complexity" evidence="1">
    <location>
        <begin position="508"/>
        <end position="527"/>
    </location>
</feature>
<feature type="region of interest" description="Disordered" evidence="1">
    <location>
        <begin position="429"/>
        <end position="448"/>
    </location>
</feature>
<organism evidence="2 3">
    <name type="scientific">Plasmodium knowlesi</name>
    <dbReference type="NCBI Taxonomy" id="5850"/>
    <lineage>
        <taxon>Eukaryota</taxon>
        <taxon>Sar</taxon>
        <taxon>Alveolata</taxon>
        <taxon>Apicomplexa</taxon>
        <taxon>Aconoidasida</taxon>
        <taxon>Haemosporida</taxon>
        <taxon>Plasmodiidae</taxon>
        <taxon>Plasmodium</taxon>
        <taxon>Plasmodium (Plasmodium)</taxon>
    </lineage>
</organism>
<sequence length="664" mass="73418">MSEEKGNCEKELPSKLKYDTFKNGTATCNSVGGSGNPGCSTQLINKVLRALQGKGIGSDLDNLAKEIVSSHYYACSSGIGMSSREDEWCYWFYYWLGDQIKDKLKNGHTFEQVMQTIYGSLIITGFSCKCSNLYRDMNETIFENIKKLFDYTHDCNHIKGKISSASTSTGLEAEIKCFPKYKVYLTAAVTACNELKSECQRYNGGSGFPQNNYCSLYQQVCQSNGSVSGGTETGGNNIPKPSELLTQLTDAENKLQHSQVEAQVEEQDEEMITVTSTKELTEEHLNTVKAESKYYEELSENSEECAGDSTTVEYIKNLLLSHTTVDINTDRIMQAWCHAHREWGGTLPPHGERCHSLYYWVGSQIFKGTWYVSKFEELMNNLFSKLQSWKPITGCSNLYPNIGKDEFNRKKEIFEHLQQYHTMKRQLEQSIGGGKGTKAPSPSPSQRAKCDQIYSNHLKDVIKSLTDEYTKCTTGNKNTEPYCSNFLQMCSQCKPDELTKLECEVTTTTEGQTSESAASSSSSDSTSGGVGGAVGGGLASVALPAIGFYLYKYTDLFDGIKKSLFGGSNNTRGRNRSRGRRFTIRRQHFDDTFTGNDFSTLGGDGSTTLGAGGGGESSTLDGSSTDVSTIYNEPLRPPTGREGRAGTRTGTNNRRPGNIRYYAT</sequence>
<dbReference type="VEuPathDB" id="PlasmoDB:PKA1H_130014600"/>
<dbReference type="Proteomes" id="UP000195012">
    <property type="component" value="Unassembled WGS sequence"/>
</dbReference>
<proteinExistence type="predicted"/>
<evidence type="ECO:0000313" key="3">
    <source>
        <dbReference type="Proteomes" id="UP000195012"/>
    </source>
</evidence>
<dbReference type="VEuPathDB" id="PlasmoDB:PKNOH_S08481400"/>
<dbReference type="Pfam" id="PF05795">
    <property type="entry name" value="Plasmodium_Vir"/>
    <property type="match status" value="1"/>
</dbReference>
<name>A0A1Y3DP36_PLAKN</name>
<feature type="compositionally biased region" description="Low complexity" evidence="1">
    <location>
        <begin position="617"/>
        <end position="626"/>
    </location>
</feature>